<dbReference type="Pfam" id="PF01381">
    <property type="entry name" value="HTH_3"/>
    <property type="match status" value="1"/>
</dbReference>
<dbReference type="AlphaFoldDB" id="A0A0A6VD32"/>
<sequence length="180" mass="20591">MQIGKKIKNLRLKKGLTQEELGERTNLSKGYISQLERDLSSPAIDTLFAILEVLGCSPKEFFDEDTHLQKVVYGEDDRTGFYDEERGYNIQWLVPESNEKEMEPILLTFKQRGEFKTFGPSLSETFAYVLKGSVAIRLGRHMYYAKAGQSIYYTASDEHQIVNDFPGESTILLVATRSYL</sequence>
<comment type="caution">
    <text evidence="3">The sequence shown here is derived from an EMBL/GenBank/DDBJ whole genome shotgun (WGS) entry which is preliminary data.</text>
</comment>
<dbReference type="Proteomes" id="UP000030588">
    <property type="component" value="Unassembled WGS sequence"/>
</dbReference>
<dbReference type="RefSeq" id="WP_035354587.1">
    <property type="nucleotide sequence ID" value="NZ_JRUN01000024.1"/>
</dbReference>
<protein>
    <submittedName>
        <fullName evidence="3">Cro/Cl family transcriptional regulator</fullName>
    </submittedName>
</protein>
<dbReference type="InterPro" id="IPR001387">
    <property type="entry name" value="Cro/C1-type_HTH"/>
</dbReference>
<name>A0A0A6VD32_9BACI</name>
<dbReference type="PANTHER" id="PTHR46797">
    <property type="entry name" value="HTH-TYPE TRANSCRIPTIONAL REGULATOR"/>
    <property type="match status" value="1"/>
</dbReference>
<dbReference type="GO" id="GO:0005829">
    <property type="term" value="C:cytosol"/>
    <property type="evidence" value="ECO:0007669"/>
    <property type="project" value="TreeGrafter"/>
</dbReference>
<accession>A0A0A6VD32</accession>
<dbReference type="SMART" id="SM00530">
    <property type="entry name" value="HTH_XRE"/>
    <property type="match status" value="1"/>
</dbReference>
<dbReference type="CDD" id="cd00093">
    <property type="entry name" value="HTH_XRE"/>
    <property type="match status" value="1"/>
</dbReference>
<dbReference type="Gene3D" id="1.10.260.40">
    <property type="entry name" value="lambda repressor-like DNA-binding domains"/>
    <property type="match status" value="1"/>
</dbReference>
<evidence type="ECO:0000313" key="4">
    <source>
        <dbReference type="Proteomes" id="UP000030588"/>
    </source>
</evidence>
<dbReference type="PANTHER" id="PTHR46797:SF2">
    <property type="entry name" value="TRANSCRIPTIONAL REGULATOR"/>
    <property type="match status" value="1"/>
</dbReference>
<dbReference type="STRING" id="363870.NG54_09350"/>
<dbReference type="EMBL" id="JRUN01000024">
    <property type="protein sequence ID" value="KHD85383.1"/>
    <property type="molecule type" value="Genomic_DNA"/>
</dbReference>
<reference evidence="3 4" key="1">
    <citation type="submission" date="2014-10" db="EMBL/GenBank/DDBJ databases">
        <title>Draft genome of phytase producing Bacillus ginsengihumi strain M2.11.</title>
        <authorList>
            <person name="Toymentseva A."/>
            <person name="Boulygina E.A."/>
            <person name="Kazakov S.V."/>
            <person name="Kayumov I."/>
            <person name="Suleimanova A.D."/>
            <person name="Mardanova A.M."/>
            <person name="Maria S.N."/>
            <person name="Sergey M.Y."/>
            <person name="Sharipova M.R."/>
        </authorList>
    </citation>
    <scope>NUCLEOTIDE SEQUENCE [LARGE SCALE GENOMIC DNA]</scope>
    <source>
        <strain evidence="3 4">M2.11</strain>
    </source>
</reference>
<dbReference type="InterPro" id="IPR011051">
    <property type="entry name" value="RmlC_Cupin_sf"/>
</dbReference>
<dbReference type="Pfam" id="PF07883">
    <property type="entry name" value="Cupin_2"/>
    <property type="match status" value="1"/>
</dbReference>
<proteinExistence type="predicted"/>
<evidence type="ECO:0000313" key="3">
    <source>
        <dbReference type="EMBL" id="KHD85383.1"/>
    </source>
</evidence>
<dbReference type="SUPFAM" id="SSF51182">
    <property type="entry name" value="RmlC-like cupins"/>
    <property type="match status" value="1"/>
</dbReference>
<dbReference type="InterPro" id="IPR014710">
    <property type="entry name" value="RmlC-like_jellyroll"/>
</dbReference>
<dbReference type="InterPro" id="IPR013096">
    <property type="entry name" value="Cupin_2"/>
</dbReference>
<dbReference type="GO" id="GO:0003677">
    <property type="term" value="F:DNA binding"/>
    <property type="evidence" value="ECO:0007669"/>
    <property type="project" value="UniProtKB-KW"/>
</dbReference>
<evidence type="ECO:0000259" key="2">
    <source>
        <dbReference type="PROSITE" id="PS50943"/>
    </source>
</evidence>
<evidence type="ECO:0000256" key="1">
    <source>
        <dbReference type="ARBA" id="ARBA00023125"/>
    </source>
</evidence>
<dbReference type="InterPro" id="IPR010982">
    <property type="entry name" value="Lambda_DNA-bd_dom_sf"/>
</dbReference>
<gene>
    <name evidence="3" type="ORF">NG54_09350</name>
</gene>
<keyword evidence="1" id="KW-0238">DNA-binding</keyword>
<dbReference type="GO" id="GO:0003700">
    <property type="term" value="F:DNA-binding transcription factor activity"/>
    <property type="evidence" value="ECO:0007669"/>
    <property type="project" value="TreeGrafter"/>
</dbReference>
<feature type="domain" description="HTH cro/C1-type" evidence="2">
    <location>
        <begin position="7"/>
        <end position="61"/>
    </location>
</feature>
<organism evidence="3 4">
    <name type="scientific">Heyndrickxia ginsengihumi</name>
    <dbReference type="NCBI Taxonomy" id="363870"/>
    <lineage>
        <taxon>Bacteria</taxon>
        <taxon>Bacillati</taxon>
        <taxon>Bacillota</taxon>
        <taxon>Bacilli</taxon>
        <taxon>Bacillales</taxon>
        <taxon>Bacillaceae</taxon>
        <taxon>Heyndrickxia</taxon>
    </lineage>
</organism>
<dbReference type="SUPFAM" id="SSF47413">
    <property type="entry name" value="lambda repressor-like DNA-binding domains"/>
    <property type="match status" value="1"/>
</dbReference>
<dbReference type="PROSITE" id="PS50943">
    <property type="entry name" value="HTH_CROC1"/>
    <property type="match status" value="1"/>
</dbReference>
<dbReference type="CDD" id="cd02209">
    <property type="entry name" value="cupin_XRE_C"/>
    <property type="match status" value="1"/>
</dbReference>
<dbReference type="OrthoDB" id="9814553at2"/>
<dbReference type="InterPro" id="IPR050807">
    <property type="entry name" value="TransReg_Diox_bact_type"/>
</dbReference>
<dbReference type="Gene3D" id="2.60.120.10">
    <property type="entry name" value="Jelly Rolls"/>
    <property type="match status" value="1"/>
</dbReference>